<dbReference type="InterPro" id="IPR012340">
    <property type="entry name" value="NA-bd_OB-fold"/>
</dbReference>
<keyword evidence="7 15" id="KW-0479">Metal-binding</keyword>
<dbReference type="PROSITE" id="PS50886">
    <property type="entry name" value="TRBD"/>
    <property type="match status" value="1"/>
</dbReference>
<evidence type="ECO:0000256" key="11">
    <source>
        <dbReference type="ARBA" id="ARBA00022884"/>
    </source>
</evidence>
<dbReference type="PANTHER" id="PTHR10947">
    <property type="entry name" value="PHENYLALANYL-TRNA SYNTHETASE BETA CHAIN AND LEUCINE-RICH REPEAT-CONTAINING PROTEIN 47"/>
    <property type="match status" value="1"/>
</dbReference>
<evidence type="ECO:0000259" key="17">
    <source>
        <dbReference type="PROSITE" id="PS50886"/>
    </source>
</evidence>
<evidence type="ECO:0000256" key="1">
    <source>
        <dbReference type="ARBA" id="ARBA00004496"/>
    </source>
</evidence>
<evidence type="ECO:0000313" key="20">
    <source>
        <dbReference type="EMBL" id="MBB6482080.1"/>
    </source>
</evidence>
<dbReference type="Proteomes" id="UP000587760">
    <property type="component" value="Unassembled WGS sequence"/>
</dbReference>
<dbReference type="InterPro" id="IPR005121">
    <property type="entry name" value="Fdx_antiC-bd"/>
</dbReference>
<dbReference type="InterPro" id="IPR002547">
    <property type="entry name" value="tRNA-bd_dom"/>
</dbReference>
<accession>A0A841RGE3</accession>
<evidence type="ECO:0000256" key="4">
    <source>
        <dbReference type="ARBA" id="ARBA00022490"/>
    </source>
</evidence>
<keyword evidence="9 15" id="KW-0067">ATP-binding</keyword>
<evidence type="ECO:0000256" key="5">
    <source>
        <dbReference type="ARBA" id="ARBA00022555"/>
    </source>
</evidence>
<dbReference type="Gene3D" id="3.30.930.10">
    <property type="entry name" value="Bira Bifunctional Protein, Domain 2"/>
    <property type="match status" value="1"/>
</dbReference>
<dbReference type="HAMAP" id="MF_00283">
    <property type="entry name" value="Phe_tRNA_synth_beta1"/>
    <property type="match status" value="1"/>
</dbReference>
<dbReference type="InterPro" id="IPR033714">
    <property type="entry name" value="tRNA_bind_bactPheRS"/>
</dbReference>
<dbReference type="EMBL" id="JACHGJ010000009">
    <property type="protein sequence ID" value="MBB6482080.1"/>
    <property type="molecule type" value="Genomic_DNA"/>
</dbReference>
<dbReference type="SMART" id="SM00873">
    <property type="entry name" value="B3_4"/>
    <property type="match status" value="1"/>
</dbReference>
<organism evidence="20 21">
    <name type="scientific">Spirochaeta isovalerica</name>
    <dbReference type="NCBI Taxonomy" id="150"/>
    <lineage>
        <taxon>Bacteria</taxon>
        <taxon>Pseudomonadati</taxon>
        <taxon>Spirochaetota</taxon>
        <taxon>Spirochaetia</taxon>
        <taxon>Spirochaetales</taxon>
        <taxon>Spirochaetaceae</taxon>
        <taxon>Spirochaeta</taxon>
    </lineage>
</organism>
<evidence type="ECO:0000256" key="9">
    <source>
        <dbReference type="ARBA" id="ARBA00022840"/>
    </source>
</evidence>
<evidence type="ECO:0000256" key="13">
    <source>
        <dbReference type="ARBA" id="ARBA00023146"/>
    </source>
</evidence>
<dbReference type="NCBIfam" id="TIGR00472">
    <property type="entry name" value="pheT_bact"/>
    <property type="match status" value="1"/>
</dbReference>
<dbReference type="Pfam" id="PF03147">
    <property type="entry name" value="FDX-ACB"/>
    <property type="match status" value="1"/>
</dbReference>
<dbReference type="InterPro" id="IPR009061">
    <property type="entry name" value="DNA-bd_dom_put_sf"/>
</dbReference>
<evidence type="ECO:0000256" key="6">
    <source>
        <dbReference type="ARBA" id="ARBA00022598"/>
    </source>
</evidence>
<dbReference type="SUPFAM" id="SSF46955">
    <property type="entry name" value="Putative DNA-binding domain"/>
    <property type="match status" value="1"/>
</dbReference>
<dbReference type="Pfam" id="PF03483">
    <property type="entry name" value="B3_4"/>
    <property type="match status" value="1"/>
</dbReference>
<dbReference type="Gene3D" id="3.30.70.380">
    <property type="entry name" value="Ferrodoxin-fold anticodon-binding domain"/>
    <property type="match status" value="1"/>
</dbReference>
<evidence type="ECO:0000256" key="3">
    <source>
        <dbReference type="ARBA" id="ARBA00011209"/>
    </source>
</evidence>
<evidence type="ECO:0000256" key="15">
    <source>
        <dbReference type="HAMAP-Rule" id="MF_00283"/>
    </source>
</evidence>
<dbReference type="SUPFAM" id="SSF56037">
    <property type="entry name" value="PheT/TilS domain"/>
    <property type="match status" value="1"/>
</dbReference>
<comment type="subcellular location">
    <subcellularLocation>
        <location evidence="1 15">Cytoplasm</location>
    </subcellularLocation>
</comment>
<dbReference type="InterPro" id="IPR036690">
    <property type="entry name" value="Fdx_antiC-bd_sf"/>
</dbReference>
<sequence>MIISIDWIKDFVNIPDMSPDELAVKFTLATCEVEEVLMTGELLNNVTVAEITEVNPHPDSEHLHLVKFETGKGIREVVCGAPNVAPGKKVPFAPIGTTFPGGFTLTPKKIRGVMSEGMLCSETELSIGSDDSGLAELPEDAVIGETMLDHLGRRRDILLDIDNKSLTHRPDLWGHYGMAREFAAVFGQDLKKPYGEAWEKELTSKFTEENSPVTIEVDADSACLGFSGIAVDGVTVQDSPRWMKDRLEACGLRAINNIVDISNYVMLELGHPLHMFDRDTIKGGKIIVRRAGDRDKTFTTLDEVERELNPADTLVCDTEGPSSIAGIMGGLDSGVKETTSRIFIEVANWVDSEVRMTSSRLGLRTDASQRYEKCLDTRQVKQTLLRTLDLVLQLCPEAKVVGGIVSDGNKEEKAPLVLEMTPEHICRVLGKELETGKIVLILESLDFSVEMKGELLSITVPSYRATKDIECDADIIEEVGRIIGYDNIVPVSPLNTISAVRLSNAKKMARNIQDFLVLRARAHEVLTYPMVGAKLLEKSSWHQMNEELILANAMSPESDRMRPSLVPSLLQAAALNQKTNSSFRLFEIGRSYLPDEKKFSTERNQVGLVWFSKKESPFMDLLNNLEDMFAFLNLKVKMSRPDYRAVNPYVDPEWKGLHPNETLNFQVMGKVSGFITSVHPVVCRDFKIKGNLVIAVLDLADFEEKQIKDKTGYKPLSRFPSSIFDCTVVADEKEPVASIVSVLNKLKLKELDSVRVVDIYKMDNGTKAVTIRTTFTDREKTLSGEFISSAEQSVMETLEKGGFPLKQ</sequence>
<dbReference type="GO" id="GO:0000287">
    <property type="term" value="F:magnesium ion binding"/>
    <property type="evidence" value="ECO:0007669"/>
    <property type="project" value="UniProtKB-UniRule"/>
</dbReference>
<evidence type="ECO:0000256" key="8">
    <source>
        <dbReference type="ARBA" id="ARBA00022741"/>
    </source>
</evidence>
<dbReference type="InterPro" id="IPR020825">
    <property type="entry name" value="Phe-tRNA_synthase-like_B3/B4"/>
</dbReference>
<evidence type="ECO:0000256" key="7">
    <source>
        <dbReference type="ARBA" id="ARBA00022723"/>
    </source>
</evidence>
<dbReference type="GO" id="GO:0005524">
    <property type="term" value="F:ATP binding"/>
    <property type="evidence" value="ECO:0007669"/>
    <property type="project" value="UniProtKB-UniRule"/>
</dbReference>
<dbReference type="GO" id="GO:0006432">
    <property type="term" value="P:phenylalanyl-tRNA aminoacylation"/>
    <property type="evidence" value="ECO:0007669"/>
    <property type="project" value="UniProtKB-UniRule"/>
</dbReference>
<dbReference type="SUPFAM" id="SSF55681">
    <property type="entry name" value="Class II aaRS and biotin synthetases"/>
    <property type="match status" value="1"/>
</dbReference>
<gene>
    <name evidence="15" type="primary">pheT</name>
    <name evidence="20" type="ORF">HNR50_003768</name>
</gene>
<dbReference type="PROSITE" id="PS51447">
    <property type="entry name" value="FDX_ACB"/>
    <property type="match status" value="1"/>
</dbReference>
<dbReference type="InterPro" id="IPR041616">
    <property type="entry name" value="PheRS_beta_core"/>
</dbReference>
<dbReference type="InterPro" id="IPR005147">
    <property type="entry name" value="tRNA_synthase_B5-dom"/>
</dbReference>
<comment type="caution">
    <text evidence="20">The sequence shown here is derived from an EMBL/GenBank/DDBJ whole genome shotgun (WGS) entry which is preliminary data.</text>
</comment>
<feature type="domain" description="TRNA-binding" evidence="17">
    <location>
        <begin position="40"/>
        <end position="148"/>
    </location>
</feature>
<feature type="binding site" evidence="15">
    <location>
        <position position="468"/>
    </location>
    <ligand>
        <name>Mg(2+)</name>
        <dbReference type="ChEBI" id="CHEBI:18420"/>
        <note>shared with alpha subunit</note>
    </ligand>
</feature>
<dbReference type="SMART" id="SM00896">
    <property type="entry name" value="FDX-ACB"/>
    <property type="match status" value="1"/>
</dbReference>
<keyword evidence="5 16" id="KW-0820">tRNA-binding</keyword>
<dbReference type="AlphaFoldDB" id="A0A841RGE3"/>
<dbReference type="InterPro" id="IPR004532">
    <property type="entry name" value="Phe-tRNA-ligase_IIc_bsu_bact"/>
</dbReference>
<dbReference type="GO" id="GO:0009328">
    <property type="term" value="C:phenylalanine-tRNA ligase complex"/>
    <property type="evidence" value="ECO:0007669"/>
    <property type="project" value="TreeGrafter"/>
</dbReference>
<dbReference type="CDD" id="cd02796">
    <property type="entry name" value="tRNA_bind_bactPheRS"/>
    <property type="match status" value="1"/>
</dbReference>
<dbReference type="GO" id="GO:0000049">
    <property type="term" value="F:tRNA binding"/>
    <property type="evidence" value="ECO:0007669"/>
    <property type="project" value="UniProtKB-UniRule"/>
</dbReference>
<dbReference type="SUPFAM" id="SSF50249">
    <property type="entry name" value="Nucleic acid-binding proteins"/>
    <property type="match status" value="1"/>
</dbReference>
<feature type="binding site" evidence="15">
    <location>
        <position position="477"/>
    </location>
    <ligand>
        <name>Mg(2+)</name>
        <dbReference type="ChEBI" id="CHEBI:18420"/>
        <note>shared with alpha subunit</note>
    </ligand>
</feature>
<evidence type="ECO:0000313" key="21">
    <source>
        <dbReference type="Proteomes" id="UP000587760"/>
    </source>
</evidence>
<evidence type="ECO:0000256" key="14">
    <source>
        <dbReference type="ARBA" id="ARBA00049255"/>
    </source>
</evidence>
<comment type="subunit">
    <text evidence="3 15">Tetramer of two alpha and two beta subunits.</text>
</comment>
<keyword evidence="12 15" id="KW-0648">Protein biosynthesis</keyword>
<evidence type="ECO:0000259" key="18">
    <source>
        <dbReference type="PROSITE" id="PS51447"/>
    </source>
</evidence>
<feature type="domain" description="B5" evidence="19">
    <location>
        <begin position="413"/>
        <end position="490"/>
    </location>
</feature>
<keyword evidence="8 15" id="KW-0547">Nucleotide-binding</keyword>
<proteinExistence type="inferred from homology"/>
<dbReference type="Pfam" id="PF03484">
    <property type="entry name" value="B5"/>
    <property type="match status" value="1"/>
</dbReference>
<dbReference type="InterPro" id="IPR045060">
    <property type="entry name" value="Phe-tRNA-ligase_IIc_bsu"/>
</dbReference>
<dbReference type="GO" id="GO:0004826">
    <property type="term" value="F:phenylalanine-tRNA ligase activity"/>
    <property type="evidence" value="ECO:0007669"/>
    <property type="project" value="UniProtKB-UniRule"/>
</dbReference>
<dbReference type="Pfam" id="PF01588">
    <property type="entry name" value="tRNA_bind"/>
    <property type="match status" value="1"/>
</dbReference>
<name>A0A841RGE3_9SPIO</name>
<evidence type="ECO:0000256" key="2">
    <source>
        <dbReference type="ARBA" id="ARBA00008653"/>
    </source>
</evidence>
<keyword evidence="4 15" id="KW-0963">Cytoplasm</keyword>
<dbReference type="PANTHER" id="PTHR10947:SF0">
    <property type="entry name" value="PHENYLALANINE--TRNA LIGASE BETA SUBUNIT"/>
    <property type="match status" value="1"/>
</dbReference>
<keyword evidence="13 15" id="KW-0030">Aminoacyl-tRNA synthetase</keyword>
<dbReference type="EC" id="6.1.1.20" evidence="15"/>
<evidence type="ECO:0000256" key="12">
    <source>
        <dbReference type="ARBA" id="ARBA00022917"/>
    </source>
</evidence>
<feature type="binding site" evidence="15">
    <location>
        <position position="474"/>
    </location>
    <ligand>
        <name>Mg(2+)</name>
        <dbReference type="ChEBI" id="CHEBI:18420"/>
        <note>shared with alpha subunit</note>
    </ligand>
</feature>
<protein>
    <recommendedName>
        <fullName evidence="15">Phenylalanine--tRNA ligase beta subunit</fullName>
        <ecNumber evidence="15">6.1.1.20</ecNumber>
    </recommendedName>
    <alternativeName>
        <fullName evidence="15">Phenylalanyl-tRNA synthetase beta subunit</fullName>
        <shortName evidence="15">PheRS</shortName>
    </alternativeName>
</protein>
<comment type="similarity">
    <text evidence="2 15">Belongs to the phenylalanyl-tRNA synthetase beta subunit family. Type 1 subfamily.</text>
</comment>
<dbReference type="Pfam" id="PF17759">
    <property type="entry name" value="tRNA_synthFbeta"/>
    <property type="match status" value="1"/>
</dbReference>
<comment type="cofactor">
    <cofactor evidence="15">
        <name>Mg(2+)</name>
        <dbReference type="ChEBI" id="CHEBI:18420"/>
    </cofactor>
    <text evidence="15">Binds 2 magnesium ions per tetramer.</text>
</comment>
<keyword evidence="6 15" id="KW-0436">Ligase</keyword>
<feature type="domain" description="FDX-ACB" evidence="18">
    <location>
        <begin position="717"/>
        <end position="806"/>
    </location>
</feature>
<keyword evidence="11 16" id="KW-0694">RNA-binding</keyword>
<dbReference type="SMART" id="SM00874">
    <property type="entry name" value="B5"/>
    <property type="match status" value="1"/>
</dbReference>
<evidence type="ECO:0000256" key="16">
    <source>
        <dbReference type="PROSITE-ProRule" id="PRU00209"/>
    </source>
</evidence>
<reference evidence="20 21" key="1">
    <citation type="submission" date="2020-08" db="EMBL/GenBank/DDBJ databases">
        <title>Genomic Encyclopedia of Type Strains, Phase IV (KMG-IV): sequencing the most valuable type-strain genomes for metagenomic binning, comparative biology and taxonomic classification.</title>
        <authorList>
            <person name="Goeker M."/>
        </authorList>
    </citation>
    <scope>NUCLEOTIDE SEQUENCE [LARGE SCALE GENOMIC DNA]</scope>
    <source>
        <strain evidence="20 21">DSM 2461</strain>
    </source>
</reference>
<feature type="binding site" evidence="15">
    <location>
        <position position="478"/>
    </location>
    <ligand>
        <name>Mg(2+)</name>
        <dbReference type="ChEBI" id="CHEBI:18420"/>
        <note>shared with alpha subunit</note>
    </ligand>
</feature>
<dbReference type="Gene3D" id="3.50.40.10">
    <property type="entry name" value="Phenylalanyl-trna Synthetase, Chain B, domain 3"/>
    <property type="match status" value="1"/>
</dbReference>
<dbReference type="InterPro" id="IPR045864">
    <property type="entry name" value="aa-tRNA-synth_II/BPL/LPL"/>
</dbReference>
<evidence type="ECO:0000259" key="19">
    <source>
        <dbReference type="PROSITE" id="PS51483"/>
    </source>
</evidence>
<comment type="catalytic activity">
    <reaction evidence="14 15">
        <text>tRNA(Phe) + L-phenylalanine + ATP = L-phenylalanyl-tRNA(Phe) + AMP + diphosphate + H(+)</text>
        <dbReference type="Rhea" id="RHEA:19413"/>
        <dbReference type="Rhea" id="RHEA-COMP:9668"/>
        <dbReference type="Rhea" id="RHEA-COMP:9699"/>
        <dbReference type="ChEBI" id="CHEBI:15378"/>
        <dbReference type="ChEBI" id="CHEBI:30616"/>
        <dbReference type="ChEBI" id="CHEBI:33019"/>
        <dbReference type="ChEBI" id="CHEBI:58095"/>
        <dbReference type="ChEBI" id="CHEBI:78442"/>
        <dbReference type="ChEBI" id="CHEBI:78531"/>
        <dbReference type="ChEBI" id="CHEBI:456215"/>
        <dbReference type="EC" id="6.1.1.20"/>
    </reaction>
</comment>
<dbReference type="Gene3D" id="2.40.50.140">
    <property type="entry name" value="Nucleic acid-binding proteins"/>
    <property type="match status" value="1"/>
</dbReference>
<keyword evidence="21" id="KW-1185">Reference proteome</keyword>
<dbReference type="InterPro" id="IPR005146">
    <property type="entry name" value="B3/B4_tRNA-bd"/>
</dbReference>
<dbReference type="PROSITE" id="PS51483">
    <property type="entry name" value="B5"/>
    <property type="match status" value="1"/>
</dbReference>
<evidence type="ECO:0000256" key="10">
    <source>
        <dbReference type="ARBA" id="ARBA00022842"/>
    </source>
</evidence>
<dbReference type="SUPFAM" id="SSF54991">
    <property type="entry name" value="Anticodon-binding domain of PheRS"/>
    <property type="match status" value="1"/>
</dbReference>
<dbReference type="Gene3D" id="3.30.56.10">
    <property type="match status" value="2"/>
</dbReference>
<keyword evidence="10 15" id="KW-0460">Magnesium</keyword>
<dbReference type="RefSeq" id="WP_184748314.1">
    <property type="nucleotide sequence ID" value="NZ_JACHGJ010000009.1"/>
</dbReference>